<feature type="transmembrane region" description="Helical" evidence="1">
    <location>
        <begin position="91"/>
        <end position="110"/>
    </location>
</feature>
<name>W8F203_9BACT</name>
<feature type="transmembrane region" description="Helical" evidence="1">
    <location>
        <begin position="209"/>
        <end position="228"/>
    </location>
</feature>
<dbReference type="KEGG" id="hsw:Hsw_1031"/>
<dbReference type="EMBL" id="CP007145">
    <property type="protein sequence ID" value="AHJ96626.1"/>
    <property type="molecule type" value="Genomic_DNA"/>
</dbReference>
<reference evidence="2 3" key="1">
    <citation type="submission" date="2014-01" db="EMBL/GenBank/DDBJ databases">
        <title>Complete genome sequence of ionizing-radiation resistance bacterium Hymenobacter swuensis DY53.</title>
        <authorList>
            <person name="Jung J.-H."/>
            <person name="Jeong S.-W."/>
            <person name="Joe M.-H."/>
            <person name="Cho y.-j."/>
            <person name="Kim M.-K."/>
            <person name="Lim S.-Y."/>
        </authorList>
    </citation>
    <scope>NUCLEOTIDE SEQUENCE [LARGE SCALE GENOMIC DNA]</scope>
    <source>
        <strain evidence="2 3">DY53</strain>
    </source>
</reference>
<keyword evidence="3" id="KW-1185">Reference proteome</keyword>
<feature type="transmembrane region" description="Helical" evidence="1">
    <location>
        <begin position="329"/>
        <end position="347"/>
    </location>
</feature>
<keyword evidence="1" id="KW-0812">Transmembrane</keyword>
<dbReference type="HOGENOM" id="CLU_029171_4_0_10"/>
<dbReference type="AlphaFoldDB" id="W8F203"/>
<evidence type="ECO:0000313" key="3">
    <source>
        <dbReference type="Proteomes" id="UP000019423"/>
    </source>
</evidence>
<sequence length="355" mass="39974">MLLVNNAGDYRQYYWPLSHAPWHGCTPADLVFPSFVFIMGVALVYGLAAAHEQPALHRATLWRVARRVLVLLVLGLLIGLVPYFYFTSFRIPGVLQRIALVYGACGVLFLKTTWRQQLWLLVGLLVLYSVLLQLVPVPDYGPANLEPATNLGAWLDKRLFTVNHIYLKDKGWDPESLLGTLPAIATGLLGLLAGQWLRRPEPGHATKATWLFVAGAGLLLLGLVWNGWFPINKALWTSSYVLYAGGISVLTLATLYFLVDVQGWRGAWTRPLVACGSNALLVFFLPEVLERLLTRLKLHHADGSLFYARDWLYHTLFTAHITNPYHASLAYALAYTSGWIAILWLLYRRRLFFTV</sequence>
<dbReference type="PATRIC" id="fig|1227739.3.peg.1276"/>
<proteinExistence type="predicted"/>
<evidence type="ECO:0000313" key="2">
    <source>
        <dbReference type="EMBL" id="AHJ96626.1"/>
    </source>
</evidence>
<evidence type="ECO:0008006" key="4">
    <source>
        <dbReference type="Google" id="ProtNLM"/>
    </source>
</evidence>
<feature type="transmembrane region" description="Helical" evidence="1">
    <location>
        <begin position="117"/>
        <end position="135"/>
    </location>
</feature>
<dbReference type="Proteomes" id="UP000019423">
    <property type="component" value="Chromosome"/>
</dbReference>
<keyword evidence="1" id="KW-1133">Transmembrane helix</keyword>
<feature type="transmembrane region" description="Helical" evidence="1">
    <location>
        <begin position="177"/>
        <end position="197"/>
    </location>
</feature>
<organism evidence="2 3">
    <name type="scientific">Hymenobacter swuensis DY53</name>
    <dbReference type="NCBI Taxonomy" id="1227739"/>
    <lineage>
        <taxon>Bacteria</taxon>
        <taxon>Pseudomonadati</taxon>
        <taxon>Bacteroidota</taxon>
        <taxon>Cytophagia</taxon>
        <taxon>Cytophagales</taxon>
        <taxon>Hymenobacteraceae</taxon>
        <taxon>Hymenobacter</taxon>
    </lineage>
</organism>
<feature type="transmembrane region" description="Helical" evidence="1">
    <location>
        <begin position="68"/>
        <end position="85"/>
    </location>
</feature>
<feature type="transmembrane region" description="Helical" evidence="1">
    <location>
        <begin position="271"/>
        <end position="289"/>
    </location>
</feature>
<keyword evidence="1" id="KW-0472">Membrane</keyword>
<feature type="transmembrane region" description="Helical" evidence="1">
    <location>
        <begin position="30"/>
        <end position="48"/>
    </location>
</feature>
<feature type="transmembrane region" description="Helical" evidence="1">
    <location>
        <begin position="240"/>
        <end position="259"/>
    </location>
</feature>
<dbReference type="eggNOG" id="COG4299">
    <property type="taxonomic scope" value="Bacteria"/>
</dbReference>
<dbReference type="PANTHER" id="PTHR31061">
    <property type="entry name" value="LD22376P"/>
    <property type="match status" value="1"/>
</dbReference>
<evidence type="ECO:0000256" key="1">
    <source>
        <dbReference type="SAM" id="Phobius"/>
    </source>
</evidence>
<dbReference type="PANTHER" id="PTHR31061:SF24">
    <property type="entry name" value="LD22376P"/>
    <property type="match status" value="1"/>
</dbReference>
<dbReference type="STRING" id="1227739.Hsw_1031"/>
<accession>W8F203</accession>
<gene>
    <name evidence="2" type="ORF">Hsw_1031</name>
</gene>
<protein>
    <recommendedName>
        <fullName evidence="4">DUF5009 domain-containing protein</fullName>
    </recommendedName>
</protein>